<organism evidence="4 5">
    <name type="scientific">Pedobacter gandavensis</name>
    <dbReference type="NCBI Taxonomy" id="2679963"/>
    <lineage>
        <taxon>Bacteria</taxon>
        <taxon>Pseudomonadati</taxon>
        <taxon>Bacteroidota</taxon>
        <taxon>Sphingobacteriia</taxon>
        <taxon>Sphingobacteriales</taxon>
        <taxon>Sphingobacteriaceae</taxon>
        <taxon>Pedobacter</taxon>
    </lineage>
</organism>
<evidence type="ECO:0000313" key="5">
    <source>
        <dbReference type="Proteomes" id="UP000636110"/>
    </source>
</evidence>
<dbReference type="InterPro" id="IPR001223">
    <property type="entry name" value="Glyco_hydro18_cat"/>
</dbReference>
<evidence type="ECO:0000256" key="1">
    <source>
        <dbReference type="ARBA" id="ARBA00000822"/>
    </source>
</evidence>
<accession>A0ABR6EU62</accession>
<evidence type="ECO:0000313" key="4">
    <source>
        <dbReference type="EMBL" id="MBB2148587.1"/>
    </source>
</evidence>
<proteinExistence type="predicted"/>
<dbReference type="PANTHER" id="PTHR11177">
    <property type="entry name" value="CHITINASE"/>
    <property type="match status" value="1"/>
</dbReference>
<dbReference type="Proteomes" id="UP000636110">
    <property type="component" value="Unassembled WGS sequence"/>
</dbReference>
<sequence>MKKIVYILFPLMVLLGCKKNKNEVYSGTLQIFDQGLVFQSPIRVIQEGQSAAYNRLLFTPVPGLATKIRWTVDGKQVSTDTTFTFTPTTGGEFEVKLEATFNGQTETRLSRVLVNPSSYTPKLSSFVRMSYLSENGISAHVNWSNVSHVAFNGARVLANGSVDFSKGDLHQNVDELVARGHLNGIPVLLGVTGRLRGMEGWTFHGNTDFGRNISDVSQRAKLVKILAEYVRERKLDGIDVMMTDLSHELYDIPRKSVQSVGPFLSELRKALPTGSMITATVAIDYLHWEYTGMSTADWINVRAFNYENRVEPGAHPGNQSPLSYMIQGAELWQNKGFPANKIVMGVPAFGLRYLELIGEGVNATWKSSDYITYRDILLKDPTAAQKNFTAAEAKGVYYDGIPLTTQKANYIKEKGFKGVYLWAGDYDAVGENSMMKTISQILQ</sequence>
<dbReference type="EC" id="3.2.1.14" evidence="2"/>
<name>A0ABR6EU62_9SPHI</name>
<dbReference type="PANTHER" id="PTHR11177:SF317">
    <property type="entry name" value="CHITINASE 12-RELATED"/>
    <property type="match status" value="1"/>
</dbReference>
<gene>
    <name evidence="4" type="ORF">GM920_06645</name>
</gene>
<dbReference type="Pfam" id="PF00704">
    <property type="entry name" value="Glyco_hydro_18"/>
    <property type="match status" value="1"/>
</dbReference>
<dbReference type="Gene3D" id="3.40.5.30">
    <property type="entry name" value="(Trans)glycosidases - domain 2"/>
    <property type="match status" value="1"/>
</dbReference>
<dbReference type="EMBL" id="WNXC01000001">
    <property type="protein sequence ID" value="MBB2148587.1"/>
    <property type="molecule type" value="Genomic_DNA"/>
</dbReference>
<dbReference type="SUPFAM" id="SSF51445">
    <property type="entry name" value="(Trans)glycosidases"/>
    <property type="match status" value="1"/>
</dbReference>
<keyword evidence="5" id="KW-1185">Reference proteome</keyword>
<dbReference type="InterPro" id="IPR017853">
    <property type="entry name" value="GH"/>
</dbReference>
<evidence type="ECO:0000256" key="2">
    <source>
        <dbReference type="ARBA" id="ARBA00012729"/>
    </source>
</evidence>
<dbReference type="RefSeq" id="WP_182954707.1">
    <property type="nucleotide sequence ID" value="NZ_WNXC01000001.1"/>
</dbReference>
<comment type="catalytic activity">
    <reaction evidence="1">
        <text>Random endo-hydrolysis of N-acetyl-beta-D-glucosaminide (1-&gt;4)-beta-linkages in chitin and chitodextrins.</text>
        <dbReference type="EC" id="3.2.1.14"/>
    </reaction>
</comment>
<dbReference type="SMART" id="SM00636">
    <property type="entry name" value="Glyco_18"/>
    <property type="match status" value="1"/>
</dbReference>
<dbReference type="Gene3D" id="3.20.20.80">
    <property type="entry name" value="Glycosidases"/>
    <property type="match status" value="1"/>
</dbReference>
<comment type="caution">
    <text evidence="4">The sequence shown here is derived from an EMBL/GenBank/DDBJ whole genome shotgun (WGS) entry which is preliminary data.</text>
</comment>
<dbReference type="PROSITE" id="PS51257">
    <property type="entry name" value="PROKAR_LIPOPROTEIN"/>
    <property type="match status" value="1"/>
</dbReference>
<dbReference type="InterPro" id="IPR011583">
    <property type="entry name" value="Chitinase_II/V-like_cat"/>
</dbReference>
<reference evidence="4 5" key="1">
    <citation type="submission" date="2019-11" db="EMBL/GenBank/DDBJ databases">
        <title>Description of Pedobacter sp. LMG 31462T.</title>
        <authorList>
            <person name="Carlier A."/>
            <person name="Qi S."/>
            <person name="Vandamme P."/>
        </authorList>
    </citation>
    <scope>NUCLEOTIDE SEQUENCE [LARGE SCALE GENOMIC DNA]</scope>
    <source>
        <strain evidence="4 5">LMG 31462</strain>
    </source>
</reference>
<protein>
    <recommendedName>
        <fullName evidence="2">chitinase</fullName>
        <ecNumber evidence="2">3.2.1.14</ecNumber>
    </recommendedName>
</protein>
<evidence type="ECO:0000259" key="3">
    <source>
        <dbReference type="PROSITE" id="PS51910"/>
    </source>
</evidence>
<dbReference type="PROSITE" id="PS51910">
    <property type="entry name" value="GH18_2"/>
    <property type="match status" value="1"/>
</dbReference>
<feature type="domain" description="GH18" evidence="3">
    <location>
        <begin position="126"/>
        <end position="443"/>
    </location>
</feature>
<dbReference type="InterPro" id="IPR050314">
    <property type="entry name" value="Glycosyl_Hydrlase_18"/>
</dbReference>